<dbReference type="InParanoid" id="A0A804MMV9"/>
<dbReference type="AlphaFoldDB" id="A0A804MMV9"/>
<accession>A0A804MMV9</accession>
<dbReference type="Gramene" id="Zm00001eb098420_T001">
    <property type="protein sequence ID" value="Zm00001eb098420_P001"/>
    <property type="gene ID" value="Zm00001eb098420"/>
</dbReference>
<dbReference type="EnsemblPlants" id="Zm00001eb098420_T001">
    <property type="protein sequence ID" value="Zm00001eb098420_P001"/>
    <property type="gene ID" value="Zm00001eb098420"/>
</dbReference>
<protein>
    <submittedName>
        <fullName evidence="1">Uncharacterized protein</fullName>
    </submittedName>
</protein>
<evidence type="ECO:0000313" key="1">
    <source>
        <dbReference type="EnsemblPlants" id="Zm00001eb098420_P001"/>
    </source>
</evidence>
<name>A0A804MMV9_MAIZE</name>
<reference evidence="1" key="2">
    <citation type="submission" date="2019-07" db="EMBL/GenBank/DDBJ databases">
        <authorList>
            <person name="Seetharam A."/>
            <person name="Woodhouse M."/>
            <person name="Cannon E."/>
        </authorList>
    </citation>
    <scope>NUCLEOTIDE SEQUENCE [LARGE SCALE GENOMIC DNA]</scope>
    <source>
        <strain evidence="1">cv. B73</strain>
    </source>
</reference>
<keyword evidence="2" id="KW-1185">Reference proteome</keyword>
<evidence type="ECO:0000313" key="2">
    <source>
        <dbReference type="Proteomes" id="UP000007305"/>
    </source>
</evidence>
<organism evidence="1 2">
    <name type="scientific">Zea mays</name>
    <name type="common">Maize</name>
    <dbReference type="NCBI Taxonomy" id="4577"/>
    <lineage>
        <taxon>Eukaryota</taxon>
        <taxon>Viridiplantae</taxon>
        <taxon>Streptophyta</taxon>
        <taxon>Embryophyta</taxon>
        <taxon>Tracheophyta</taxon>
        <taxon>Spermatophyta</taxon>
        <taxon>Magnoliopsida</taxon>
        <taxon>Liliopsida</taxon>
        <taxon>Poales</taxon>
        <taxon>Poaceae</taxon>
        <taxon>PACMAD clade</taxon>
        <taxon>Panicoideae</taxon>
        <taxon>Andropogonodae</taxon>
        <taxon>Andropogoneae</taxon>
        <taxon>Tripsacinae</taxon>
        <taxon>Zea</taxon>
    </lineage>
</organism>
<reference evidence="2" key="1">
    <citation type="submission" date="2015-12" db="EMBL/GenBank/DDBJ databases">
        <title>Update maize B73 reference genome by single molecule sequencing technologies.</title>
        <authorList>
            <consortium name="Maize Genome Sequencing Project"/>
            <person name="Ware D."/>
        </authorList>
    </citation>
    <scope>NUCLEOTIDE SEQUENCE [LARGE SCALE GENOMIC DNA]</scope>
    <source>
        <strain evidence="2">cv. B73</strain>
    </source>
</reference>
<dbReference type="Proteomes" id="UP000007305">
    <property type="component" value="Chromosome 2"/>
</dbReference>
<reference evidence="1" key="3">
    <citation type="submission" date="2021-05" db="UniProtKB">
        <authorList>
            <consortium name="EnsemblPlants"/>
        </authorList>
    </citation>
    <scope>IDENTIFICATION</scope>
    <source>
        <strain evidence="1">cv. B73</strain>
    </source>
</reference>
<sequence>MESKILLFYLNVRNFYSMMIHTVFRNLILKSKRQFQFRLTSHGTKIFQKEHSAIGLLPLQEQYKPNRPSPIHRNVSSQTQMSTKGILENKGFHKSLRLQERRPSGNSFEQETRTSIARDLILNGITLIAHKTSQNYKDLEFIILPNWN</sequence>
<proteinExistence type="predicted"/>